<proteinExistence type="predicted"/>
<accession>A0A6G0WN44</accession>
<evidence type="ECO:0000313" key="3">
    <source>
        <dbReference type="Proteomes" id="UP000478052"/>
    </source>
</evidence>
<reference evidence="2 3" key="1">
    <citation type="submission" date="2019-08" db="EMBL/GenBank/DDBJ databases">
        <title>Whole genome of Aphis craccivora.</title>
        <authorList>
            <person name="Voronova N.V."/>
            <person name="Shulinski R.S."/>
            <person name="Bandarenka Y.V."/>
            <person name="Zhorov D.G."/>
            <person name="Warner D."/>
        </authorList>
    </citation>
    <scope>NUCLEOTIDE SEQUENCE [LARGE SCALE GENOMIC DNA]</scope>
    <source>
        <strain evidence="2">180601</strain>
        <tissue evidence="2">Whole Body</tissue>
    </source>
</reference>
<dbReference type="AlphaFoldDB" id="A0A6G0WN44"/>
<dbReference type="PANTHER" id="PTHR33053">
    <property type="entry name" value="PROTEIN, PUTATIVE-RELATED"/>
    <property type="match status" value="1"/>
</dbReference>
<dbReference type="PANTHER" id="PTHR33053:SF25">
    <property type="entry name" value="TRANSPOSASE DOMAIN-CONTAINING PROTEIN"/>
    <property type="match status" value="1"/>
</dbReference>
<dbReference type="OrthoDB" id="6612923at2759"/>
<gene>
    <name evidence="2" type="ORF">FWK35_00030312</name>
</gene>
<dbReference type="Proteomes" id="UP000478052">
    <property type="component" value="Unassembled WGS sequence"/>
</dbReference>
<evidence type="ECO:0008006" key="4">
    <source>
        <dbReference type="Google" id="ProtNLM"/>
    </source>
</evidence>
<organism evidence="2 3">
    <name type="scientific">Aphis craccivora</name>
    <name type="common">Cowpea aphid</name>
    <dbReference type="NCBI Taxonomy" id="307492"/>
    <lineage>
        <taxon>Eukaryota</taxon>
        <taxon>Metazoa</taxon>
        <taxon>Ecdysozoa</taxon>
        <taxon>Arthropoda</taxon>
        <taxon>Hexapoda</taxon>
        <taxon>Insecta</taxon>
        <taxon>Pterygota</taxon>
        <taxon>Neoptera</taxon>
        <taxon>Paraneoptera</taxon>
        <taxon>Hemiptera</taxon>
        <taxon>Sternorrhyncha</taxon>
        <taxon>Aphidomorpha</taxon>
        <taxon>Aphidoidea</taxon>
        <taxon>Aphididae</taxon>
        <taxon>Aphidini</taxon>
        <taxon>Aphis</taxon>
        <taxon>Aphis</taxon>
    </lineage>
</organism>
<evidence type="ECO:0000256" key="1">
    <source>
        <dbReference type="SAM" id="MobiDB-lite"/>
    </source>
</evidence>
<comment type="caution">
    <text evidence="2">The sequence shown here is derived from an EMBL/GenBank/DDBJ whole genome shotgun (WGS) entry which is preliminary data.</text>
</comment>
<name>A0A6G0WN44_APHCR</name>
<dbReference type="EMBL" id="VUJU01008567">
    <property type="protein sequence ID" value="KAF0728785.1"/>
    <property type="molecule type" value="Genomic_DNA"/>
</dbReference>
<feature type="non-terminal residue" evidence="2">
    <location>
        <position position="595"/>
    </location>
</feature>
<keyword evidence="3" id="KW-1185">Reference proteome</keyword>
<protein>
    <recommendedName>
        <fullName evidence="4">DUF4806 domain-containing protein</fullName>
    </recommendedName>
</protein>
<sequence>MCWVTDIQENYYLFMKIYSNRELYENASKLSEGQNINIFENQNIPISNCYVVFENKGSVVDTSIISPSNSQVSDDFLENITPVESCSISDLSALSPQRSSINKFLANWAVEFNISHNAVNGLLKGLKNNQYSINSLKNLPSDSRTLLKIPSNISKEIRTVEPGMYFGLANGILKHVSPNINKIQVVIGIGGLGYWFFFMRCTIEGEYLHNRVCFPYTKIHSTKRNHQNYINITDDEYHVGSVTLNLIELTNFDFVSSFSLDYVHLVCLDVIKKLLMLWVSKGPVCVRIWSAKVNESSSNLLNLNVCITSDFVRKSRTLQELSRWKATEFRLFLLYTGPDCTKFLKSVLQHMHSNGPLLENVTGPQYLTLLYKNMKIQIKKEKDSFILTKNNEVVKYIKPSYEDPMDSSILFIYEVKNLSKTIQCWKMLDLKKKMIMDHQNGWIIVIFNNDNSVEAVPDIWLKNNNCAWPKSKKIKKYIGRRIKPNNKDFTFFNARKLGNKVYSSLAEARSKLPKAMQKSDISSTEDEYYNGLTKKRHSLSPNMHNLKKSKSNDNDNTQLYTPLKTLKESDWVLNSPSGKWTVTPDDTILRQEVKS</sequence>
<feature type="region of interest" description="Disordered" evidence="1">
    <location>
        <begin position="539"/>
        <end position="558"/>
    </location>
</feature>
<evidence type="ECO:0000313" key="2">
    <source>
        <dbReference type="EMBL" id="KAF0728785.1"/>
    </source>
</evidence>